<feature type="transmembrane region" description="Helical" evidence="4">
    <location>
        <begin position="12"/>
        <end position="31"/>
    </location>
</feature>
<dbReference type="SUPFAM" id="SSF158472">
    <property type="entry name" value="HAMP domain-like"/>
    <property type="match status" value="1"/>
</dbReference>
<evidence type="ECO:0000256" key="3">
    <source>
        <dbReference type="PROSITE-ProRule" id="PRU00284"/>
    </source>
</evidence>
<dbReference type="Pfam" id="PF12729">
    <property type="entry name" value="4HB_MCP_1"/>
    <property type="match status" value="1"/>
</dbReference>
<dbReference type="PROSITE" id="PS50885">
    <property type="entry name" value="HAMP"/>
    <property type="match status" value="1"/>
</dbReference>
<name>A0A4Q9GN72_9HYPH</name>
<dbReference type="AlphaFoldDB" id="A0A4Q9GN72"/>
<accession>A0A4Q9GN72</accession>
<keyword evidence="8" id="KW-1185">Reference proteome</keyword>
<dbReference type="Pfam" id="PF00672">
    <property type="entry name" value="HAMP"/>
    <property type="match status" value="1"/>
</dbReference>
<dbReference type="GO" id="GO:0016020">
    <property type="term" value="C:membrane"/>
    <property type="evidence" value="ECO:0007669"/>
    <property type="project" value="InterPro"/>
</dbReference>
<protein>
    <submittedName>
        <fullName evidence="7">Methyl-accepting chemotaxis protein</fullName>
    </submittedName>
</protein>
<comment type="similarity">
    <text evidence="2">Belongs to the methyl-accepting chemotaxis (MCP) protein family.</text>
</comment>
<dbReference type="SMART" id="SM00283">
    <property type="entry name" value="MA"/>
    <property type="match status" value="1"/>
</dbReference>
<comment type="caution">
    <text evidence="7">The sequence shown here is derived from an EMBL/GenBank/DDBJ whole genome shotgun (WGS) entry which is preliminary data.</text>
</comment>
<dbReference type="EMBL" id="SIUB01000005">
    <property type="protein sequence ID" value="TBN52390.1"/>
    <property type="molecule type" value="Genomic_DNA"/>
</dbReference>
<keyword evidence="1 3" id="KW-0807">Transducer</keyword>
<dbReference type="Pfam" id="PF00015">
    <property type="entry name" value="MCPsignal"/>
    <property type="match status" value="1"/>
</dbReference>
<dbReference type="GO" id="GO:0004888">
    <property type="term" value="F:transmembrane signaling receptor activity"/>
    <property type="evidence" value="ECO:0007669"/>
    <property type="project" value="InterPro"/>
</dbReference>
<dbReference type="GO" id="GO:0006935">
    <property type="term" value="P:chemotaxis"/>
    <property type="evidence" value="ECO:0007669"/>
    <property type="project" value="InterPro"/>
</dbReference>
<dbReference type="CDD" id="cd06225">
    <property type="entry name" value="HAMP"/>
    <property type="match status" value="1"/>
</dbReference>
<dbReference type="InterPro" id="IPR004090">
    <property type="entry name" value="Chemotax_Me-accpt_rcpt"/>
</dbReference>
<dbReference type="PANTHER" id="PTHR32089">
    <property type="entry name" value="METHYL-ACCEPTING CHEMOTAXIS PROTEIN MCPB"/>
    <property type="match status" value="1"/>
</dbReference>
<dbReference type="SMART" id="SM00304">
    <property type="entry name" value="HAMP"/>
    <property type="match status" value="1"/>
</dbReference>
<keyword evidence="4" id="KW-1133">Transmembrane helix</keyword>
<evidence type="ECO:0000256" key="1">
    <source>
        <dbReference type="ARBA" id="ARBA00023224"/>
    </source>
</evidence>
<dbReference type="PANTHER" id="PTHR32089:SF112">
    <property type="entry name" value="LYSOZYME-LIKE PROTEIN-RELATED"/>
    <property type="match status" value="1"/>
</dbReference>
<dbReference type="OrthoDB" id="3289104at2"/>
<dbReference type="InterPro" id="IPR004089">
    <property type="entry name" value="MCPsignal_dom"/>
</dbReference>
<proteinExistence type="inferred from homology"/>
<dbReference type="Proteomes" id="UP000291613">
    <property type="component" value="Unassembled WGS sequence"/>
</dbReference>
<dbReference type="InterPro" id="IPR024478">
    <property type="entry name" value="HlyB_4HB_MCP"/>
</dbReference>
<feature type="transmembrane region" description="Helical" evidence="4">
    <location>
        <begin position="188"/>
        <end position="207"/>
    </location>
</feature>
<dbReference type="Gene3D" id="6.10.340.10">
    <property type="match status" value="1"/>
</dbReference>
<dbReference type="InterPro" id="IPR003660">
    <property type="entry name" value="HAMP_dom"/>
</dbReference>
<evidence type="ECO:0000313" key="7">
    <source>
        <dbReference type="EMBL" id="TBN52390.1"/>
    </source>
</evidence>
<evidence type="ECO:0000259" key="6">
    <source>
        <dbReference type="PROSITE" id="PS50885"/>
    </source>
</evidence>
<organism evidence="7 8">
    <name type="scientific">Hansschlegelia quercus</name>
    <dbReference type="NCBI Taxonomy" id="2528245"/>
    <lineage>
        <taxon>Bacteria</taxon>
        <taxon>Pseudomonadati</taxon>
        <taxon>Pseudomonadota</taxon>
        <taxon>Alphaproteobacteria</taxon>
        <taxon>Hyphomicrobiales</taxon>
        <taxon>Methylopilaceae</taxon>
        <taxon>Hansschlegelia</taxon>
    </lineage>
</organism>
<dbReference type="SUPFAM" id="SSF58104">
    <property type="entry name" value="Methyl-accepting chemotaxis protein (MCP) signaling domain"/>
    <property type="match status" value="1"/>
</dbReference>
<dbReference type="GO" id="GO:0007165">
    <property type="term" value="P:signal transduction"/>
    <property type="evidence" value="ECO:0007669"/>
    <property type="project" value="UniProtKB-KW"/>
</dbReference>
<feature type="domain" description="HAMP" evidence="6">
    <location>
        <begin position="210"/>
        <end position="263"/>
    </location>
</feature>
<gene>
    <name evidence="7" type="ORF">EYR15_11125</name>
</gene>
<keyword evidence="4" id="KW-0472">Membrane</keyword>
<sequence length="560" mass="57801">MLTNVTVRVRLIASLALLFAVICGLGGLSYLRLSDLNGASDDLGGNWLPSTRILGDLSQDFERLRGREAQLILLPEDQKRAFTEKVRGTVDSIAQDLGAYEPLISEGEETQFANSLKVGLRQYLSLHNDFMKETDGGHAEAAAALLMGEMRSLADGVRKSIETDREFNAKGGTDAAHSAASLGDNAKLVILGVLGLAAAIAIVVGWMCISTVSSPIIRMGAAMRRLADGDTALVIPNSGERNEIGEMAAAVGVFRDSMIRARDLEEETRQGREAAEIQRKRMMQELASRFENAVGGIVETVSAAATELQATASQLSAGAQSTAGQSATVAAAAEEAGANVNSVAGAAEELGASVSEIGQQVSRSAGMANEAVAEAKASAEVIHSLSQSANRIGAVVDMISTIAGQTNLLALNATIEAARAGEAGRGFAVVAAEVKGLAEQTAKATAEISEQIAGIQSATSQAVRAVDSIGSRIHEISATAAAISAAVEEQGAATREIVHSVHQAALGTGEVTTNITGVARAVEETGAASSQVLGAASDLSVQSERLRKEVGDFLASVRAA</sequence>
<evidence type="ECO:0000256" key="4">
    <source>
        <dbReference type="SAM" id="Phobius"/>
    </source>
</evidence>
<evidence type="ECO:0000259" key="5">
    <source>
        <dbReference type="PROSITE" id="PS50111"/>
    </source>
</evidence>
<evidence type="ECO:0000256" key="2">
    <source>
        <dbReference type="ARBA" id="ARBA00029447"/>
    </source>
</evidence>
<dbReference type="Gene3D" id="1.10.287.950">
    <property type="entry name" value="Methyl-accepting chemotaxis protein"/>
    <property type="match status" value="1"/>
</dbReference>
<dbReference type="RefSeq" id="WP_131003625.1">
    <property type="nucleotide sequence ID" value="NZ_JBHSZR010000013.1"/>
</dbReference>
<reference evidence="7 8" key="1">
    <citation type="submission" date="2019-02" db="EMBL/GenBank/DDBJ databases">
        <title>Hansschlegelia quercus sp. nov., a novel methylotrophic bacterium from buds of oak (Quercus robur L.).</title>
        <authorList>
            <person name="Agafonova N.V."/>
            <person name="Kaparullina E.N."/>
            <person name="Grouzdev D.S."/>
            <person name="Doronina N.V."/>
        </authorList>
    </citation>
    <scope>NUCLEOTIDE SEQUENCE [LARGE SCALE GENOMIC DNA]</scope>
    <source>
        <strain evidence="7 8">Dub</strain>
    </source>
</reference>
<dbReference type="PROSITE" id="PS50111">
    <property type="entry name" value="CHEMOTAXIS_TRANSDUC_2"/>
    <property type="match status" value="1"/>
</dbReference>
<feature type="domain" description="Methyl-accepting transducer" evidence="5">
    <location>
        <begin position="297"/>
        <end position="540"/>
    </location>
</feature>
<evidence type="ECO:0000313" key="8">
    <source>
        <dbReference type="Proteomes" id="UP000291613"/>
    </source>
</evidence>
<dbReference type="PRINTS" id="PR00260">
    <property type="entry name" value="CHEMTRNSDUCR"/>
</dbReference>
<keyword evidence="4" id="KW-0812">Transmembrane</keyword>